<feature type="compositionally biased region" description="Polar residues" evidence="6">
    <location>
        <begin position="486"/>
        <end position="498"/>
    </location>
</feature>
<dbReference type="PANTHER" id="PTHR24409">
    <property type="entry name" value="ZINC FINGER PROTEIN 142"/>
    <property type="match status" value="1"/>
</dbReference>
<organism evidence="8 9">
    <name type="scientific">Paracoccidioides lutzii (strain ATCC MYA-826 / Pb01)</name>
    <name type="common">Paracoccidioides brasiliensis</name>
    <dbReference type="NCBI Taxonomy" id="502779"/>
    <lineage>
        <taxon>Eukaryota</taxon>
        <taxon>Fungi</taxon>
        <taxon>Dikarya</taxon>
        <taxon>Ascomycota</taxon>
        <taxon>Pezizomycotina</taxon>
        <taxon>Eurotiomycetes</taxon>
        <taxon>Eurotiomycetidae</taxon>
        <taxon>Onygenales</taxon>
        <taxon>Ajellomycetaceae</taxon>
        <taxon>Paracoccidioides</taxon>
    </lineage>
</organism>
<evidence type="ECO:0000313" key="9">
    <source>
        <dbReference type="Proteomes" id="UP000002059"/>
    </source>
</evidence>
<evidence type="ECO:0000313" key="8">
    <source>
        <dbReference type="EMBL" id="EEH37296.1"/>
    </source>
</evidence>
<keyword evidence="9" id="KW-1185">Reference proteome</keyword>
<evidence type="ECO:0000256" key="1">
    <source>
        <dbReference type="ARBA" id="ARBA00022723"/>
    </source>
</evidence>
<dbReference type="VEuPathDB" id="FungiDB:PAAG_07577"/>
<dbReference type="Gene3D" id="3.30.160.60">
    <property type="entry name" value="Classic Zinc Finger"/>
    <property type="match status" value="1"/>
</dbReference>
<feature type="region of interest" description="Disordered" evidence="6">
    <location>
        <begin position="253"/>
        <end position="275"/>
    </location>
</feature>
<feature type="region of interest" description="Disordered" evidence="6">
    <location>
        <begin position="394"/>
        <end position="432"/>
    </location>
</feature>
<evidence type="ECO:0000259" key="7">
    <source>
        <dbReference type="PROSITE" id="PS50157"/>
    </source>
</evidence>
<dbReference type="GO" id="GO:0008270">
    <property type="term" value="F:zinc ion binding"/>
    <property type="evidence" value="ECO:0007669"/>
    <property type="project" value="UniProtKB-KW"/>
</dbReference>
<feature type="compositionally biased region" description="Polar residues" evidence="6">
    <location>
        <begin position="316"/>
        <end position="331"/>
    </location>
</feature>
<dbReference type="GO" id="GO:0000977">
    <property type="term" value="F:RNA polymerase II transcription regulatory region sequence-specific DNA binding"/>
    <property type="evidence" value="ECO:0007669"/>
    <property type="project" value="TreeGrafter"/>
</dbReference>
<dbReference type="SMART" id="SM00355">
    <property type="entry name" value="ZnF_C2H2"/>
    <property type="match status" value="3"/>
</dbReference>
<dbReference type="OrthoDB" id="3524154at2759"/>
<dbReference type="Pfam" id="PF24537">
    <property type="entry name" value="zf-C2H2_fungi"/>
    <property type="match status" value="1"/>
</dbReference>
<dbReference type="Proteomes" id="UP000002059">
    <property type="component" value="Partially assembled WGS sequence"/>
</dbReference>
<feature type="region of interest" description="Disordered" evidence="6">
    <location>
        <begin position="361"/>
        <end position="382"/>
    </location>
</feature>
<feature type="region of interest" description="Disordered" evidence="6">
    <location>
        <begin position="18"/>
        <end position="72"/>
    </location>
</feature>
<evidence type="ECO:0000256" key="5">
    <source>
        <dbReference type="PROSITE-ProRule" id="PRU00042"/>
    </source>
</evidence>
<keyword evidence="2" id="KW-0677">Repeat</keyword>
<reference evidence="8 9" key="1">
    <citation type="journal article" date="2011" name="PLoS Genet.">
        <title>Comparative genomic analysis of human fungal pathogens causing paracoccidioidomycosis.</title>
        <authorList>
            <person name="Desjardins C.A."/>
            <person name="Champion M.D."/>
            <person name="Holder J.W."/>
            <person name="Muszewska A."/>
            <person name="Goldberg J."/>
            <person name="Bailao A.M."/>
            <person name="Brigido M.M."/>
            <person name="Ferreira M.E."/>
            <person name="Garcia A.M."/>
            <person name="Grynberg M."/>
            <person name="Gujja S."/>
            <person name="Heiman D.I."/>
            <person name="Henn M.R."/>
            <person name="Kodira C.D."/>
            <person name="Leon-Narvaez H."/>
            <person name="Longo L.V."/>
            <person name="Ma L.J."/>
            <person name="Malavazi I."/>
            <person name="Matsuo A.L."/>
            <person name="Morais F.V."/>
            <person name="Pereira M."/>
            <person name="Rodriguez-Brito S."/>
            <person name="Sakthikumar S."/>
            <person name="Salem-Izacc S.M."/>
            <person name="Sykes S.M."/>
            <person name="Teixeira M.M."/>
            <person name="Vallejo M.C."/>
            <person name="Walter M.E."/>
            <person name="Yandava C."/>
            <person name="Young S."/>
            <person name="Zeng Q."/>
            <person name="Zucker J."/>
            <person name="Felipe M.S."/>
            <person name="Goldman G.H."/>
            <person name="Haas B.J."/>
            <person name="McEwen J.G."/>
            <person name="Nino-Vega G."/>
            <person name="Puccia R."/>
            <person name="San-Blas G."/>
            <person name="Soares C.M."/>
            <person name="Birren B.W."/>
            <person name="Cuomo C.A."/>
        </authorList>
    </citation>
    <scope>NUCLEOTIDE SEQUENCE [LARGE SCALE GENOMIC DNA]</scope>
    <source>
        <strain evidence="9">ATCC MYA-826 / Pb01</strain>
    </source>
</reference>
<feature type="compositionally biased region" description="Basic and acidic residues" evidence="6">
    <location>
        <begin position="712"/>
        <end position="721"/>
    </location>
</feature>
<dbReference type="GO" id="GO:0005634">
    <property type="term" value="C:nucleus"/>
    <property type="evidence" value="ECO:0007669"/>
    <property type="project" value="TreeGrafter"/>
</dbReference>
<keyword evidence="1" id="KW-0479">Metal-binding</keyword>
<gene>
    <name evidence="8" type="ORF">PAAG_07577</name>
</gene>
<dbReference type="EMBL" id="KN294017">
    <property type="protein sequence ID" value="EEH37296.1"/>
    <property type="molecule type" value="Genomic_DNA"/>
</dbReference>
<evidence type="ECO:0000256" key="4">
    <source>
        <dbReference type="ARBA" id="ARBA00022833"/>
    </source>
</evidence>
<feature type="compositionally biased region" description="Polar residues" evidence="6">
    <location>
        <begin position="262"/>
        <end position="275"/>
    </location>
</feature>
<feature type="compositionally biased region" description="Polar residues" evidence="6">
    <location>
        <begin position="512"/>
        <end position="523"/>
    </location>
</feature>
<keyword evidence="4" id="KW-0862">Zinc</keyword>
<feature type="region of interest" description="Disordered" evidence="6">
    <location>
        <begin position="301"/>
        <end position="332"/>
    </location>
</feature>
<protein>
    <recommendedName>
        <fullName evidence="7">C2H2-type domain-containing protein</fullName>
    </recommendedName>
</protein>
<feature type="domain" description="C2H2-type" evidence="7">
    <location>
        <begin position="563"/>
        <end position="591"/>
    </location>
</feature>
<keyword evidence="3 5" id="KW-0863">Zinc-finger</keyword>
<dbReference type="AlphaFoldDB" id="C1HAC3"/>
<dbReference type="KEGG" id="pbl:PAAG_07577"/>
<proteinExistence type="predicted"/>
<dbReference type="InterPro" id="IPR057026">
    <property type="entry name" value="Znf-C2H2_ascomycetes"/>
</dbReference>
<evidence type="ECO:0000256" key="2">
    <source>
        <dbReference type="ARBA" id="ARBA00022737"/>
    </source>
</evidence>
<dbReference type="HOGENOM" id="CLU_015534_1_0_1"/>
<dbReference type="GeneID" id="9093561"/>
<dbReference type="RefSeq" id="XP_002790278.1">
    <property type="nucleotide sequence ID" value="XM_002790232.1"/>
</dbReference>
<feature type="region of interest" description="Disordered" evidence="6">
    <location>
        <begin position="696"/>
        <end position="748"/>
    </location>
</feature>
<dbReference type="SUPFAM" id="SSF57667">
    <property type="entry name" value="beta-beta-alpha zinc fingers"/>
    <property type="match status" value="1"/>
</dbReference>
<feature type="region of interest" description="Disordered" evidence="6">
    <location>
        <begin position="157"/>
        <end position="180"/>
    </location>
</feature>
<dbReference type="OMA" id="SGHPFTN"/>
<dbReference type="PROSITE" id="PS50157">
    <property type="entry name" value="ZINC_FINGER_C2H2_2"/>
    <property type="match status" value="1"/>
</dbReference>
<dbReference type="PANTHER" id="PTHR24409:SF295">
    <property type="entry name" value="AZ2-RELATED"/>
    <property type="match status" value="1"/>
</dbReference>
<evidence type="ECO:0000256" key="6">
    <source>
        <dbReference type="SAM" id="MobiDB-lite"/>
    </source>
</evidence>
<dbReference type="GO" id="GO:0000981">
    <property type="term" value="F:DNA-binding transcription factor activity, RNA polymerase II-specific"/>
    <property type="evidence" value="ECO:0007669"/>
    <property type="project" value="TreeGrafter"/>
</dbReference>
<dbReference type="InterPro" id="IPR013087">
    <property type="entry name" value="Znf_C2H2_type"/>
</dbReference>
<dbReference type="eggNOG" id="ENOG502RYIG">
    <property type="taxonomic scope" value="Eukaryota"/>
</dbReference>
<evidence type="ECO:0000256" key="3">
    <source>
        <dbReference type="ARBA" id="ARBA00022771"/>
    </source>
</evidence>
<dbReference type="InterPro" id="IPR036236">
    <property type="entry name" value="Znf_C2H2_sf"/>
</dbReference>
<feature type="compositionally biased region" description="Low complexity" evidence="6">
    <location>
        <begin position="30"/>
        <end position="45"/>
    </location>
</feature>
<dbReference type="STRING" id="502779.C1HAC3"/>
<feature type="compositionally biased region" description="Low complexity" evidence="6">
    <location>
        <begin position="423"/>
        <end position="432"/>
    </location>
</feature>
<name>C1HAC3_PARBA</name>
<feature type="region of interest" description="Disordered" evidence="6">
    <location>
        <begin position="455"/>
        <end position="526"/>
    </location>
</feature>
<accession>C1HAC3</accession>
<dbReference type="PROSITE" id="PS00028">
    <property type="entry name" value="ZINC_FINGER_C2H2_1"/>
    <property type="match status" value="1"/>
</dbReference>
<sequence length="748" mass="81668">MDNNPLMSPPPSIFVCDFNHSPYPRRRHSSISSKSPSKSTRAAARNPSLQSFSSAPGPMTIPNAKEPLAPPPLPPPRYIEDLAIGQDSGWKWRNGFEQGEYGNPILPPIKPSSSLVGGGHTRPELVCRTEGVNFDKDTKKGAVMSIASKVTPEFNCRSAVPTSRDAPFSGSISSSFPNPLLQGEKPLSEKCVERSSNAYDQHLLSKIGKSSSPPRPSISLGSYGHTEFATLSFHSKNRSGLSSLSIGDGSLSPRDAAPRWASTPQSAGVSPGTRQGWTDYVSYRSPSVDSTTHHQLDFDHFRDRNLSPGMHHPNNDAGSVQSRSNRGSYDQSIFPDSELEFSIDESAQSRQLSIDDRASIHVESMSPSRQVMKRRASSPPREVFSDELHALHTSTINGDLDQRRTTGFPFNGCTSPSARYQPSHGSISSVSSASLRTGSYASSTGLSVAASSMTSLSSYDRPSPGGISPTTEVDPPYERGFVSPNPRKSLSGLPSSRTSYHRDHTDVKSGPSGRNMSLPNTLGVSKATPPRLNRLHICECCPKKPKKFETADELRSHEMEKQYTCQFCSKRFKNKNEAERHQNSLHLRRHSWSCAALSGYEAAFHPSASPTCQTPTGPSHDTCGYCGDEFTNFPHPEWDRRIDHLTNVHKFGECNQAKKFYRADHFRQHLKHSHAGASGKWTNILENACMKEESATEGGLASIGEHSGGRAAENHVEDSNGKLENGNDGSMSRGARMSHTIGKVIEEP</sequence>